<feature type="binding site" evidence="13">
    <location>
        <position position="113"/>
    </location>
    <ligand>
        <name>substrate</name>
    </ligand>
</feature>
<keyword evidence="13" id="KW-0479">Metal-binding</keyword>
<protein>
    <recommendedName>
        <fullName evidence="7">Putative 4-hydroxy-4-methyl-2-oxoglutarate aldolase</fullName>
        <ecNumber evidence="6">4.1.1.112</ecNumber>
        <ecNumber evidence="5">4.1.3.17</ecNumber>
    </recommendedName>
    <alternativeName>
        <fullName evidence="11">Oxaloacetate decarboxylase</fullName>
    </alternativeName>
    <alternativeName>
        <fullName evidence="9">Regulator of ribonuclease activity homolog</fullName>
    </alternativeName>
    <alternativeName>
        <fullName evidence="10">RraA-like protein</fullName>
    </alternativeName>
</protein>
<evidence type="ECO:0000256" key="11">
    <source>
        <dbReference type="ARBA" id="ARBA00032305"/>
    </source>
</evidence>
<comment type="similarity">
    <text evidence="3">Belongs to the class II aldolase/RraA-like family.</text>
</comment>
<dbReference type="AlphaFoldDB" id="A0A1M6PKZ1"/>
<evidence type="ECO:0000313" key="14">
    <source>
        <dbReference type="EMBL" id="SHK08537.1"/>
    </source>
</evidence>
<keyword evidence="13" id="KW-0460">Magnesium</keyword>
<dbReference type="EMBL" id="FRAP01000002">
    <property type="protein sequence ID" value="SHK08537.1"/>
    <property type="molecule type" value="Genomic_DNA"/>
</dbReference>
<evidence type="ECO:0000256" key="10">
    <source>
        <dbReference type="ARBA" id="ARBA00030169"/>
    </source>
</evidence>
<dbReference type="CDD" id="cd16841">
    <property type="entry name" value="RraA_family"/>
    <property type="match status" value="1"/>
</dbReference>
<dbReference type="Gene3D" id="3.50.30.40">
    <property type="entry name" value="Ribonuclease E inhibitor RraA/RraA-like"/>
    <property type="match status" value="1"/>
</dbReference>
<feature type="binding site" evidence="13">
    <location>
        <position position="114"/>
    </location>
    <ligand>
        <name>Mg(2+)</name>
        <dbReference type="ChEBI" id="CHEBI:18420"/>
    </ligand>
</feature>
<dbReference type="STRING" id="1848.SAMN05443637_102326"/>
<dbReference type="SUPFAM" id="SSF89562">
    <property type="entry name" value="RraA-like"/>
    <property type="match status" value="1"/>
</dbReference>
<reference evidence="14 15" key="1">
    <citation type="submission" date="2016-11" db="EMBL/GenBank/DDBJ databases">
        <authorList>
            <person name="Jaros S."/>
            <person name="Januszkiewicz K."/>
            <person name="Wedrychowicz H."/>
        </authorList>
    </citation>
    <scope>NUCLEOTIDE SEQUENCE [LARGE SCALE GENOMIC DNA]</scope>
    <source>
        <strain evidence="14 15">DSM 43832</strain>
    </source>
</reference>
<dbReference type="GO" id="GO:0046872">
    <property type="term" value="F:metal ion binding"/>
    <property type="evidence" value="ECO:0007669"/>
    <property type="project" value="UniProtKB-KW"/>
</dbReference>
<sequence length="218" mass="22924">MNDFPQPLPAADLARARALATTLLSDVAAGDVAMRHDVSPVRSDMRMAGAAVTVDLPPGDNTALHAALYQRGTGYVLVADGHDHRDHAYAGEIMVRAARALAWEGLVVAGLLRDRAALEEIGLPVFGQGFHPVGPRKAEPGRINVPITCAGVPVHPGDLVVGDADGVVVIPRAEVPAVLTAAEEKRDREAARLATIAGFDPERDDPAVLRPVWLRAAG</sequence>
<comment type="catalytic activity">
    <reaction evidence="1">
        <text>4-hydroxy-4-methyl-2-oxoglutarate = 2 pyruvate</text>
        <dbReference type="Rhea" id="RHEA:22748"/>
        <dbReference type="ChEBI" id="CHEBI:15361"/>
        <dbReference type="ChEBI" id="CHEBI:58276"/>
        <dbReference type="EC" id="4.1.3.17"/>
    </reaction>
</comment>
<dbReference type="Pfam" id="PF03737">
    <property type="entry name" value="RraA-like"/>
    <property type="match status" value="1"/>
</dbReference>
<dbReference type="EC" id="4.1.1.112" evidence="6"/>
<evidence type="ECO:0000256" key="5">
    <source>
        <dbReference type="ARBA" id="ARBA00012213"/>
    </source>
</evidence>
<comment type="cofactor">
    <cofactor evidence="13">
        <name>Mg(2+)</name>
        <dbReference type="ChEBI" id="CHEBI:18420"/>
    </cofactor>
</comment>
<evidence type="ECO:0000256" key="7">
    <source>
        <dbReference type="ARBA" id="ARBA00016549"/>
    </source>
</evidence>
<evidence type="ECO:0000256" key="3">
    <source>
        <dbReference type="ARBA" id="ARBA00008621"/>
    </source>
</evidence>
<comment type="cofactor">
    <cofactor evidence="2">
        <name>a divalent metal cation</name>
        <dbReference type="ChEBI" id="CHEBI:60240"/>
    </cofactor>
</comment>
<evidence type="ECO:0000256" key="6">
    <source>
        <dbReference type="ARBA" id="ARBA00012947"/>
    </source>
</evidence>
<dbReference type="RefSeq" id="WP_073455445.1">
    <property type="nucleotide sequence ID" value="NZ_CALGVN010000036.1"/>
</dbReference>
<evidence type="ECO:0000256" key="2">
    <source>
        <dbReference type="ARBA" id="ARBA00001968"/>
    </source>
</evidence>
<dbReference type="PANTHER" id="PTHR33254:SF4">
    <property type="entry name" value="4-HYDROXY-4-METHYL-2-OXOGLUTARATE ALDOLASE 3-RELATED"/>
    <property type="match status" value="1"/>
</dbReference>
<dbReference type="InterPro" id="IPR005493">
    <property type="entry name" value="RraA/RraA-like"/>
</dbReference>
<dbReference type="OrthoDB" id="943692at2"/>
<gene>
    <name evidence="14" type="ORF">SAMN05443637_102326</name>
</gene>
<dbReference type="InterPro" id="IPR036704">
    <property type="entry name" value="RraA/RraA-like_sf"/>
</dbReference>
<accession>A0A1M6PKZ1</accession>
<dbReference type="GO" id="GO:0008948">
    <property type="term" value="F:oxaloacetate decarboxylase activity"/>
    <property type="evidence" value="ECO:0007669"/>
    <property type="project" value="UniProtKB-EC"/>
</dbReference>
<evidence type="ECO:0000256" key="9">
    <source>
        <dbReference type="ARBA" id="ARBA00029596"/>
    </source>
</evidence>
<proteinExistence type="inferred from homology"/>
<evidence type="ECO:0000256" key="12">
    <source>
        <dbReference type="ARBA" id="ARBA00047973"/>
    </source>
</evidence>
<evidence type="ECO:0000313" key="15">
    <source>
        <dbReference type="Proteomes" id="UP000184363"/>
    </source>
</evidence>
<evidence type="ECO:0000256" key="4">
    <source>
        <dbReference type="ARBA" id="ARBA00011233"/>
    </source>
</evidence>
<comment type="subunit">
    <text evidence="4">Homotrimer.</text>
</comment>
<feature type="binding site" evidence="13">
    <location>
        <begin position="91"/>
        <end position="94"/>
    </location>
    <ligand>
        <name>substrate</name>
    </ligand>
</feature>
<dbReference type="GO" id="GO:0047443">
    <property type="term" value="F:4-hydroxy-4-methyl-2-oxoglutarate aldolase activity"/>
    <property type="evidence" value="ECO:0007669"/>
    <property type="project" value="UniProtKB-EC"/>
</dbReference>
<dbReference type="EC" id="4.1.3.17" evidence="5"/>
<keyword evidence="15" id="KW-1185">Reference proteome</keyword>
<name>A0A1M6PKZ1_PSETH</name>
<evidence type="ECO:0000256" key="13">
    <source>
        <dbReference type="PIRSR" id="PIRSR605493-1"/>
    </source>
</evidence>
<dbReference type="Proteomes" id="UP000184363">
    <property type="component" value="Unassembled WGS sequence"/>
</dbReference>
<organism evidence="14 15">
    <name type="scientific">Pseudonocardia thermophila</name>
    <dbReference type="NCBI Taxonomy" id="1848"/>
    <lineage>
        <taxon>Bacteria</taxon>
        <taxon>Bacillati</taxon>
        <taxon>Actinomycetota</taxon>
        <taxon>Actinomycetes</taxon>
        <taxon>Pseudonocardiales</taxon>
        <taxon>Pseudonocardiaceae</taxon>
        <taxon>Pseudonocardia</taxon>
    </lineage>
</organism>
<comment type="function">
    <text evidence="8">Catalyzes the aldol cleavage of 4-hydroxy-4-methyl-2-oxoglutarate (HMG) into 2 molecules of pyruvate. Also contains a secondary oxaloacetate (OAA) decarboxylase activity due to the common pyruvate enolate transition state formed following C-C bond cleavage in the retro-aldol and decarboxylation reactions.</text>
</comment>
<evidence type="ECO:0000256" key="1">
    <source>
        <dbReference type="ARBA" id="ARBA00001342"/>
    </source>
</evidence>
<comment type="catalytic activity">
    <reaction evidence="12">
        <text>oxaloacetate + H(+) = pyruvate + CO2</text>
        <dbReference type="Rhea" id="RHEA:15641"/>
        <dbReference type="ChEBI" id="CHEBI:15361"/>
        <dbReference type="ChEBI" id="CHEBI:15378"/>
        <dbReference type="ChEBI" id="CHEBI:16452"/>
        <dbReference type="ChEBI" id="CHEBI:16526"/>
        <dbReference type="EC" id="4.1.1.112"/>
    </reaction>
</comment>
<evidence type="ECO:0000256" key="8">
    <source>
        <dbReference type="ARBA" id="ARBA00025046"/>
    </source>
</evidence>
<dbReference type="PANTHER" id="PTHR33254">
    <property type="entry name" value="4-HYDROXY-4-METHYL-2-OXOGLUTARATE ALDOLASE 3-RELATED"/>
    <property type="match status" value="1"/>
</dbReference>